<protein>
    <submittedName>
        <fullName evidence="1">Uncharacterized protein</fullName>
    </submittedName>
</protein>
<evidence type="ECO:0000313" key="2">
    <source>
        <dbReference type="Proteomes" id="UP001177021"/>
    </source>
</evidence>
<reference evidence="1" key="1">
    <citation type="submission" date="2023-10" db="EMBL/GenBank/DDBJ databases">
        <authorList>
            <person name="Rodriguez Cubillos JULIANA M."/>
            <person name="De Vega J."/>
        </authorList>
    </citation>
    <scope>NUCLEOTIDE SEQUENCE</scope>
</reference>
<dbReference type="Proteomes" id="UP001177021">
    <property type="component" value="Unassembled WGS sequence"/>
</dbReference>
<evidence type="ECO:0000313" key="1">
    <source>
        <dbReference type="EMBL" id="CAJ2644969.1"/>
    </source>
</evidence>
<dbReference type="EMBL" id="CASHSV030000055">
    <property type="protein sequence ID" value="CAJ2644969.1"/>
    <property type="molecule type" value="Genomic_DNA"/>
</dbReference>
<gene>
    <name evidence="1" type="ORF">MILVUS5_LOCUS13921</name>
</gene>
<name>A0ACB0JIM5_TRIPR</name>
<sequence>MAAARTNAQIAEALAALTNIVVRDHQPGREVEMRLERFMKQKPPTFTGGYNPDGAHKWLEELEIIFEAMDCSEEGKTTLGTYVLREEANVWWKNAKLRLGPGGMAIPWAMFKREFLVKYFPVDVKNKKVVEFMELKQGNMTVADYAVKFETLCAFSPHYNTMEAENDKCVKFESGLRPDIKHMIGFSQIRDFATLVNKSRICDEDGRAKVNYYKAVNDRKGKGQERGKPYDNRGKGNTSGGKKPVNGSCYNCGERGHMSYDCPKKGDRCKNCGKLGHKTEVCRTKVVCFNCGEEGHKSPTCKKPKKVMGKVFALSGEDASLEDNLIRGTCFIYNTPLIAIIDTGATHSFISLDCVKRLSIPVTDMTGRMEIETPANGSVITRQVCRNCPVTIFGGVKIEELPIVCEFPDVFPDDISDVPPKREVEFSIDLVPGTSPISMAPYRMSASELNELKKQLEELLEKRFVRPSVSPWGAPVLLVKKKDGSMRLCIDYRQLNKVTIKNRYPLPRIDDLMDQLVGACVFSKIDLRSGYHQIRVKTEDIPKTAFRTRYGHYEYSVMPFGVTNAPGVFMEYMNRIFHSFLDRFVVVFIDDILIYSKSEEEHEEHLRIVLQVLKEKKLKGTLVPKLAEIYVEQIVKLHGIPTSIISDRDPRFTSRFWESLQEALGTKLRLSSAYHPQTDGQSERTIQSLEDLLRACVLEQNVNWDSCLPLVEFTYNNSYHSSIGMAPFEALYGRRCRTPLCWYETGEGEILGPEIVQETTEKIRMIREKMKVSQRRALKSRKLTSRFIGPFEILKRVGKVAYRIALPPSLANLHDVFHVSQLRKYVSDPTHVIESDDVQVRDDLTIETVPLRIEGREVKRLRNKEIASVKVVWGGPAGKPSGTKPR</sequence>
<keyword evidence="2" id="KW-1185">Reference proteome</keyword>
<accession>A0ACB0JIM5</accession>
<organism evidence="1 2">
    <name type="scientific">Trifolium pratense</name>
    <name type="common">Red clover</name>
    <dbReference type="NCBI Taxonomy" id="57577"/>
    <lineage>
        <taxon>Eukaryota</taxon>
        <taxon>Viridiplantae</taxon>
        <taxon>Streptophyta</taxon>
        <taxon>Embryophyta</taxon>
        <taxon>Tracheophyta</taxon>
        <taxon>Spermatophyta</taxon>
        <taxon>Magnoliopsida</taxon>
        <taxon>eudicotyledons</taxon>
        <taxon>Gunneridae</taxon>
        <taxon>Pentapetalae</taxon>
        <taxon>rosids</taxon>
        <taxon>fabids</taxon>
        <taxon>Fabales</taxon>
        <taxon>Fabaceae</taxon>
        <taxon>Papilionoideae</taxon>
        <taxon>50 kb inversion clade</taxon>
        <taxon>NPAAA clade</taxon>
        <taxon>Hologalegina</taxon>
        <taxon>IRL clade</taxon>
        <taxon>Trifolieae</taxon>
        <taxon>Trifolium</taxon>
    </lineage>
</organism>
<proteinExistence type="predicted"/>
<comment type="caution">
    <text evidence="1">The sequence shown here is derived from an EMBL/GenBank/DDBJ whole genome shotgun (WGS) entry which is preliminary data.</text>
</comment>